<evidence type="ECO:0000313" key="1">
    <source>
        <dbReference type="EMBL" id="CDG33916.1"/>
    </source>
</evidence>
<comment type="caution">
    <text evidence="1">The sequence shown here is derived from an EMBL/GenBank/DDBJ whole genome shotgun (WGS) entry which is preliminary data.</text>
</comment>
<accession>A0A7U7J199</accession>
<name>A0A7U7J199_9PROT</name>
<organism evidence="1 2">
    <name type="scientific">Parasaccharibacter apium</name>
    <dbReference type="NCBI Taxonomy" id="1510841"/>
    <lineage>
        <taxon>Bacteria</taxon>
        <taxon>Pseudomonadati</taxon>
        <taxon>Pseudomonadota</taxon>
        <taxon>Alphaproteobacteria</taxon>
        <taxon>Acetobacterales</taxon>
        <taxon>Acetobacteraceae</taxon>
        <taxon>Parasaccharibacter</taxon>
    </lineage>
</organism>
<reference evidence="1 2" key="1">
    <citation type="journal article" date="2014" name="Genome Biol. Evol.">
        <title>Acetic acid bacteria genomes reveal functional traits for adaptation to life in insect guts.</title>
        <authorList>
            <person name="Chouaia B."/>
            <person name="Gaiarsa S."/>
            <person name="Crotti E."/>
            <person name="Comandatore F."/>
            <person name="Degli Esposti M."/>
            <person name="Ricci I."/>
            <person name="Alma A."/>
            <person name="Favia G."/>
            <person name="Bandi C."/>
            <person name="Daffonchio D."/>
        </authorList>
    </citation>
    <scope>NUCLEOTIDE SEQUENCE [LARGE SCALE GENOMIC DNA]</scope>
    <source>
        <strain evidence="2">AM169</strain>
    </source>
</reference>
<gene>
    <name evidence="1" type="ORF">SACS_1178</name>
</gene>
<dbReference type="AlphaFoldDB" id="A0A7U7J199"/>
<dbReference type="EMBL" id="CBLY010000006">
    <property type="protein sequence ID" value="CDG33916.1"/>
    <property type="molecule type" value="Genomic_DNA"/>
</dbReference>
<proteinExistence type="predicted"/>
<reference evidence="1 2" key="2">
    <citation type="journal article" date="2014" name="PLoS ONE">
        <title>Evolution of mitochondria reconstructed from the energy metabolism of living bacteria.</title>
        <authorList>
            <person name="Degli Esposti M."/>
            <person name="Chouaia B."/>
            <person name="Comandatore F."/>
            <person name="Crotti E."/>
            <person name="Sassera D."/>
            <person name="Lievens P.M."/>
            <person name="Daffonchio D."/>
            <person name="Bandi C."/>
        </authorList>
    </citation>
    <scope>NUCLEOTIDE SEQUENCE [LARGE SCALE GENOMIC DNA]</scope>
    <source>
        <strain evidence="2">AM169</strain>
    </source>
</reference>
<evidence type="ECO:0000313" key="2">
    <source>
        <dbReference type="Proteomes" id="UP000027590"/>
    </source>
</evidence>
<sequence>MFYIVLYFILEVIIRKYKGLFIFFMGIITYNQTIHIEL</sequence>
<protein>
    <submittedName>
        <fullName evidence="1">Uncharacterized protein</fullName>
    </submittedName>
</protein>
<dbReference type="Proteomes" id="UP000027590">
    <property type="component" value="Unassembled WGS sequence"/>
</dbReference>